<dbReference type="Pfam" id="PF00196">
    <property type="entry name" value="GerE"/>
    <property type="match status" value="1"/>
</dbReference>
<organism evidence="3 4">
    <name type="scientific">Bradyrhizobium lablabi</name>
    <dbReference type="NCBI Taxonomy" id="722472"/>
    <lineage>
        <taxon>Bacteria</taxon>
        <taxon>Pseudomonadati</taxon>
        <taxon>Pseudomonadota</taxon>
        <taxon>Alphaproteobacteria</taxon>
        <taxon>Hyphomicrobiales</taxon>
        <taxon>Nitrobacteraceae</taxon>
        <taxon>Bradyrhizobium</taxon>
    </lineage>
</organism>
<evidence type="ECO:0000313" key="4">
    <source>
        <dbReference type="Proteomes" id="UP000183208"/>
    </source>
</evidence>
<accession>A0A1M7FM01</accession>
<dbReference type="PROSITE" id="PS50043">
    <property type="entry name" value="HTH_LUXR_2"/>
    <property type="match status" value="1"/>
</dbReference>
<evidence type="ECO:0000259" key="2">
    <source>
        <dbReference type="PROSITE" id="PS50043"/>
    </source>
</evidence>
<proteinExistence type="predicted"/>
<reference evidence="3 4" key="1">
    <citation type="submission" date="2016-10" db="EMBL/GenBank/DDBJ databases">
        <authorList>
            <person name="de Groot N.N."/>
        </authorList>
    </citation>
    <scope>NUCLEOTIDE SEQUENCE [LARGE SCALE GENOMIC DNA]</scope>
    <source>
        <strain evidence="3 4">GAS522</strain>
    </source>
</reference>
<sequence length="304" mass="33544">MRWRQSFATILIGKSILLREGIARVLQAEHFRILGSVSRVEDLLSRKIPQDRQLFLVVHTGDDFDTAVKQIELFRDQYPGGRIAIVADHYRPVEMVSAFRAGANGYFADVITCDVFIKSLELMMMGETIFPPAFLSSVLVAGSNHLSEAASPNEDSRAILATTAHTIVPQLSPREQLILHCLIEGGSNKCIARKIDIAEATVKVHVKAILRKIRVQNRTQAAIWGMNNGLLKRPANDSSPPATSDVTKLLPKPVEVLSGNKQIEASAPLDAIEHHANNINVPRIDRLIRNGIIHRTNGAARHGK</sequence>
<evidence type="ECO:0000256" key="1">
    <source>
        <dbReference type="ARBA" id="ARBA00023125"/>
    </source>
</evidence>
<dbReference type="PRINTS" id="PR00038">
    <property type="entry name" value="HTHLUXR"/>
</dbReference>
<dbReference type="SMART" id="SM00421">
    <property type="entry name" value="HTH_LUXR"/>
    <property type="match status" value="1"/>
</dbReference>
<dbReference type="EMBL" id="FNTI01000001">
    <property type="protein sequence ID" value="SEE09346.1"/>
    <property type="molecule type" value="Genomic_DNA"/>
</dbReference>
<dbReference type="PANTHER" id="PTHR43214">
    <property type="entry name" value="TWO-COMPONENT RESPONSE REGULATOR"/>
    <property type="match status" value="1"/>
</dbReference>
<dbReference type="InterPro" id="IPR016032">
    <property type="entry name" value="Sig_transdc_resp-reg_C-effctor"/>
</dbReference>
<dbReference type="OrthoDB" id="7826527at2"/>
<dbReference type="PANTHER" id="PTHR43214:SF42">
    <property type="entry name" value="TRANSCRIPTIONAL REGULATORY PROTEIN DESR"/>
    <property type="match status" value="1"/>
</dbReference>
<dbReference type="GO" id="GO:0006355">
    <property type="term" value="P:regulation of DNA-templated transcription"/>
    <property type="evidence" value="ECO:0007669"/>
    <property type="project" value="InterPro"/>
</dbReference>
<name>A0A1M7FM01_9BRAD</name>
<dbReference type="AlphaFoldDB" id="A0A1M7FM01"/>
<dbReference type="Gene3D" id="3.40.50.2300">
    <property type="match status" value="1"/>
</dbReference>
<evidence type="ECO:0000313" key="3">
    <source>
        <dbReference type="EMBL" id="SEE09346.1"/>
    </source>
</evidence>
<gene>
    <name evidence="3" type="ORF">SAMN05444171_6233</name>
</gene>
<feature type="domain" description="HTH luxR-type" evidence="2">
    <location>
        <begin position="164"/>
        <end position="229"/>
    </location>
</feature>
<dbReference type="InterPro" id="IPR000792">
    <property type="entry name" value="Tscrpt_reg_LuxR_C"/>
</dbReference>
<dbReference type="GO" id="GO:0003677">
    <property type="term" value="F:DNA binding"/>
    <property type="evidence" value="ECO:0007669"/>
    <property type="project" value="UniProtKB-KW"/>
</dbReference>
<dbReference type="CDD" id="cd06170">
    <property type="entry name" value="LuxR_C_like"/>
    <property type="match status" value="1"/>
</dbReference>
<protein>
    <submittedName>
        <fullName evidence="3">Two component transcriptional regulator, LuxR family</fullName>
    </submittedName>
</protein>
<keyword evidence="1" id="KW-0238">DNA-binding</keyword>
<dbReference type="PROSITE" id="PS00622">
    <property type="entry name" value="HTH_LUXR_1"/>
    <property type="match status" value="1"/>
</dbReference>
<dbReference type="RefSeq" id="WP_079587979.1">
    <property type="nucleotide sequence ID" value="NZ_FNTI01000001.1"/>
</dbReference>
<dbReference type="Proteomes" id="UP000183208">
    <property type="component" value="Unassembled WGS sequence"/>
</dbReference>
<dbReference type="SUPFAM" id="SSF46894">
    <property type="entry name" value="C-terminal effector domain of the bipartite response regulators"/>
    <property type="match status" value="1"/>
</dbReference>
<dbReference type="InterPro" id="IPR039420">
    <property type="entry name" value="WalR-like"/>
</dbReference>